<evidence type="ECO:0000313" key="9">
    <source>
        <dbReference type="Proteomes" id="UP000625711"/>
    </source>
</evidence>
<keyword evidence="5 7" id="KW-0413">Isomerase</keyword>
<sequence length="323" mass="37745">MFDDYEYRGDILVLNRGNYTTCTIHLHGGTILSWRVNNKELLYLKDKTTFDHLSSIRGGIKYTFPYFGRRVKGPKHGFARYVSWTVEKLPVRVENGDIEITLCLTETEYTKSIWNYKFKISNKITLGRNNLNISITVENTCNYFPFSFTILRHSIFRVENIMHCIISGLSKCKYVRLNQKDKTPINPDPNREYIKIEREYLDVFLEVPEVVEVSNMSRDGLKLRITCKDDNDVLIYNPWDESGRLVPEDSLHNKNEYLHCLGVGNGFLRSEITLQPKETWQSSQTIEIIDEKEEARIQQLQTLLSNPWDMLMGLCSNVDTDLY</sequence>
<comment type="catalytic activity">
    <reaction evidence="1">
        <text>alpha-D-glucose 6-phosphate = beta-D-glucose 6-phosphate</text>
        <dbReference type="Rhea" id="RHEA:16249"/>
        <dbReference type="ChEBI" id="CHEBI:58225"/>
        <dbReference type="ChEBI" id="CHEBI:58247"/>
        <dbReference type="EC" id="5.1.3.15"/>
    </reaction>
</comment>
<dbReference type="Proteomes" id="UP000625711">
    <property type="component" value="Unassembled WGS sequence"/>
</dbReference>
<dbReference type="GO" id="GO:0006012">
    <property type="term" value="P:galactose metabolic process"/>
    <property type="evidence" value="ECO:0007669"/>
    <property type="project" value="UniProtKB-UniPathway"/>
</dbReference>
<comment type="function">
    <text evidence="6">Mutarotase that catalyzes the interconversion of beta-D-galactose and alpha-D-galactose during galactose metabolism. Beta-D-galactose is metabolized in the liver into glucose 1-phosphate, the primary metabolic fuel, by the action of four enzymes that constitute the Leloir pathway: GALM, GALK1 (galactokinase), GALT (galactose-1-phosphate uridylyltransferase) and GALE (UDP-galactose-4'-epimerase). Involved in the maintenance of the equilibrium between the beta- and alpha-anomers of galactose, therefore ensuring a sufficient supply of the alpha-anomer for GALK1. Also active on D-glucose although shows a preference for galactose over glucose.</text>
</comment>
<dbReference type="InterPro" id="IPR008183">
    <property type="entry name" value="Aldose_1/G6P_1-epimerase"/>
</dbReference>
<dbReference type="SMR" id="A0A834MJ61"/>
<comment type="pathway">
    <text evidence="3">Carbohydrate metabolism; galactose metabolism.</text>
</comment>
<dbReference type="GO" id="GO:0005737">
    <property type="term" value="C:cytoplasm"/>
    <property type="evidence" value="ECO:0007669"/>
    <property type="project" value="TreeGrafter"/>
</dbReference>
<evidence type="ECO:0000256" key="5">
    <source>
        <dbReference type="ARBA" id="ARBA00023235"/>
    </source>
</evidence>
<comment type="similarity">
    <text evidence="4 7">Belongs to the glucose-6-phosphate 1-epimerase family.</text>
</comment>
<comment type="catalytic activity">
    <reaction evidence="2">
        <text>alpha-D-galactose = beta-D-galactose</text>
        <dbReference type="Rhea" id="RHEA:28675"/>
        <dbReference type="ChEBI" id="CHEBI:27667"/>
        <dbReference type="ChEBI" id="CHEBI:28061"/>
        <dbReference type="EC" id="5.1.3.3"/>
    </reaction>
    <physiologicalReaction direction="right-to-left" evidence="2">
        <dbReference type="Rhea" id="RHEA:28677"/>
    </physiologicalReaction>
</comment>
<keyword evidence="9" id="KW-1185">Reference proteome</keyword>
<dbReference type="GO" id="GO:0047938">
    <property type="term" value="F:glucose-6-phosphate 1-epimerase activity"/>
    <property type="evidence" value="ECO:0007669"/>
    <property type="project" value="UniProtKB-UniRule"/>
</dbReference>
<dbReference type="SUPFAM" id="SSF74650">
    <property type="entry name" value="Galactose mutarotase-like"/>
    <property type="match status" value="1"/>
</dbReference>
<name>A0A834MJ61_RHYFE</name>
<evidence type="ECO:0000256" key="1">
    <source>
        <dbReference type="ARBA" id="ARBA00001096"/>
    </source>
</evidence>
<comment type="caution">
    <text evidence="8">The sequence shown here is derived from an EMBL/GenBank/DDBJ whole genome shotgun (WGS) entry which is preliminary data.</text>
</comment>
<dbReference type="PANTHER" id="PTHR11122">
    <property type="entry name" value="APOSPORY-ASSOCIATED PROTEIN C-RELATED"/>
    <property type="match status" value="1"/>
</dbReference>
<reference evidence="8" key="1">
    <citation type="submission" date="2020-08" db="EMBL/GenBank/DDBJ databases">
        <title>Genome sequencing and assembly of the red palm weevil Rhynchophorus ferrugineus.</title>
        <authorList>
            <person name="Dias G.B."/>
            <person name="Bergman C.M."/>
            <person name="Manee M."/>
        </authorList>
    </citation>
    <scope>NUCLEOTIDE SEQUENCE</scope>
    <source>
        <strain evidence="8">AA-2017</strain>
        <tissue evidence="8">Whole larva</tissue>
    </source>
</reference>
<proteinExistence type="inferred from homology"/>
<dbReference type="AlphaFoldDB" id="A0A834MJ61"/>
<accession>A0A834MJ61</accession>
<dbReference type="GO" id="GO:0030246">
    <property type="term" value="F:carbohydrate binding"/>
    <property type="evidence" value="ECO:0007669"/>
    <property type="project" value="UniProtKB-UniRule"/>
</dbReference>
<dbReference type="UniPathway" id="UPA00214"/>
<dbReference type="Gene3D" id="2.70.98.10">
    <property type="match status" value="1"/>
</dbReference>
<evidence type="ECO:0000256" key="6">
    <source>
        <dbReference type="ARBA" id="ARBA00045743"/>
    </source>
</evidence>
<evidence type="ECO:0000256" key="4">
    <source>
        <dbReference type="ARBA" id="ARBA00005866"/>
    </source>
</evidence>
<evidence type="ECO:0000256" key="2">
    <source>
        <dbReference type="ARBA" id="ARBA00001712"/>
    </source>
</evidence>
<dbReference type="PANTHER" id="PTHR11122:SF13">
    <property type="entry name" value="GLUCOSE-6-PHOSPHATE 1-EPIMERASE"/>
    <property type="match status" value="1"/>
</dbReference>
<dbReference type="Pfam" id="PF01263">
    <property type="entry name" value="Aldose_epim"/>
    <property type="match status" value="1"/>
</dbReference>
<dbReference type="EC" id="5.1.3.15" evidence="7"/>
<dbReference type="InterPro" id="IPR014718">
    <property type="entry name" value="GH-type_carb-bd"/>
</dbReference>
<dbReference type="GO" id="GO:0004034">
    <property type="term" value="F:aldose 1-epimerase activity"/>
    <property type="evidence" value="ECO:0007669"/>
    <property type="project" value="UniProtKB-EC"/>
</dbReference>
<evidence type="ECO:0000256" key="7">
    <source>
        <dbReference type="PIRNR" id="PIRNR016020"/>
    </source>
</evidence>
<evidence type="ECO:0000313" key="8">
    <source>
        <dbReference type="EMBL" id="KAF7280334.1"/>
    </source>
</evidence>
<dbReference type="PIRSF" id="PIRSF016020">
    <property type="entry name" value="PHexose_mutarotase"/>
    <property type="match status" value="1"/>
</dbReference>
<organism evidence="8 9">
    <name type="scientific">Rhynchophorus ferrugineus</name>
    <name type="common">Red palm weevil</name>
    <name type="synonym">Curculio ferrugineus</name>
    <dbReference type="NCBI Taxonomy" id="354439"/>
    <lineage>
        <taxon>Eukaryota</taxon>
        <taxon>Metazoa</taxon>
        <taxon>Ecdysozoa</taxon>
        <taxon>Arthropoda</taxon>
        <taxon>Hexapoda</taxon>
        <taxon>Insecta</taxon>
        <taxon>Pterygota</taxon>
        <taxon>Neoptera</taxon>
        <taxon>Endopterygota</taxon>
        <taxon>Coleoptera</taxon>
        <taxon>Polyphaga</taxon>
        <taxon>Cucujiformia</taxon>
        <taxon>Curculionidae</taxon>
        <taxon>Dryophthorinae</taxon>
        <taxon>Rhynchophorus</taxon>
    </lineage>
</organism>
<protein>
    <recommendedName>
        <fullName evidence="7">glucose-6-phosphate 1-epimerase</fullName>
        <ecNumber evidence="7">5.1.3.15</ecNumber>
    </recommendedName>
</protein>
<dbReference type="EMBL" id="JAACXV010000307">
    <property type="protein sequence ID" value="KAF7280334.1"/>
    <property type="molecule type" value="Genomic_DNA"/>
</dbReference>
<dbReference type="OrthoDB" id="1659429at2759"/>
<dbReference type="InterPro" id="IPR011013">
    <property type="entry name" value="Gal_mutarotase_sf_dom"/>
</dbReference>
<dbReference type="InterPro" id="IPR025532">
    <property type="entry name" value="G6P_1-epimerase"/>
</dbReference>
<gene>
    <name evidence="8" type="ORF">GWI33_006149</name>
</gene>
<evidence type="ECO:0000256" key="3">
    <source>
        <dbReference type="ARBA" id="ARBA00004947"/>
    </source>
</evidence>